<evidence type="ECO:0008006" key="4">
    <source>
        <dbReference type="Google" id="ProtNLM"/>
    </source>
</evidence>
<protein>
    <recommendedName>
        <fullName evidence="4">Transposase IS200-like domain-containing protein</fullName>
    </recommendedName>
</protein>
<dbReference type="InterPro" id="IPR036515">
    <property type="entry name" value="Transposase_17_sf"/>
</dbReference>
<evidence type="ECO:0000313" key="3">
    <source>
        <dbReference type="Proteomes" id="UP000179157"/>
    </source>
</evidence>
<feature type="region of interest" description="Disordered" evidence="1">
    <location>
        <begin position="61"/>
        <end position="94"/>
    </location>
</feature>
<dbReference type="GO" id="GO:0006313">
    <property type="term" value="P:DNA transposition"/>
    <property type="evidence" value="ECO:0007669"/>
    <property type="project" value="InterPro"/>
</dbReference>
<dbReference type="Proteomes" id="UP000179157">
    <property type="component" value="Unassembled WGS sequence"/>
</dbReference>
<dbReference type="AlphaFoldDB" id="A0A1F5UPQ3"/>
<dbReference type="Gene3D" id="3.30.70.1290">
    <property type="entry name" value="Transposase IS200-like"/>
    <property type="match status" value="1"/>
</dbReference>
<accession>A0A1F5UPQ3</accession>
<dbReference type="EMBL" id="MFGX01000118">
    <property type="protein sequence ID" value="OGF53090.1"/>
    <property type="molecule type" value="Genomic_DNA"/>
</dbReference>
<name>A0A1F5UPQ3_FRAXR</name>
<dbReference type="GO" id="GO:0003677">
    <property type="term" value="F:DNA binding"/>
    <property type="evidence" value="ECO:0007669"/>
    <property type="project" value="InterPro"/>
</dbReference>
<evidence type="ECO:0000313" key="2">
    <source>
        <dbReference type="EMBL" id="OGF53090.1"/>
    </source>
</evidence>
<feature type="compositionally biased region" description="Basic and acidic residues" evidence="1">
    <location>
        <begin position="61"/>
        <end position="74"/>
    </location>
</feature>
<dbReference type="GO" id="GO:0004803">
    <property type="term" value="F:transposase activity"/>
    <property type="evidence" value="ECO:0007669"/>
    <property type="project" value="InterPro"/>
</dbReference>
<comment type="caution">
    <text evidence="2">The sequence shown here is derived from an EMBL/GenBank/DDBJ whole genome shotgun (WGS) entry which is preliminary data.</text>
</comment>
<dbReference type="SUPFAM" id="SSF143422">
    <property type="entry name" value="Transposase IS200-like"/>
    <property type="match status" value="1"/>
</dbReference>
<evidence type="ECO:0000256" key="1">
    <source>
        <dbReference type="SAM" id="MobiDB-lite"/>
    </source>
</evidence>
<organism evidence="2 3">
    <name type="scientific">Fraserbacteria sp. (strain RBG_16_55_9)</name>
    <dbReference type="NCBI Taxonomy" id="1817864"/>
    <lineage>
        <taxon>Bacteria</taxon>
        <taxon>Candidatus Fraseribacteriota</taxon>
    </lineage>
</organism>
<feature type="compositionally biased region" description="Polar residues" evidence="1">
    <location>
        <begin position="85"/>
        <end position="94"/>
    </location>
</feature>
<reference evidence="2 3" key="1">
    <citation type="journal article" date="2016" name="Nat. Commun.">
        <title>Thousands of microbial genomes shed light on interconnected biogeochemical processes in an aquifer system.</title>
        <authorList>
            <person name="Anantharaman K."/>
            <person name="Brown C.T."/>
            <person name="Hug L.A."/>
            <person name="Sharon I."/>
            <person name="Castelle C.J."/>
            <person name="Probst A.J."/>
            <person name="Thomas B.C."/>
            <person name="Singh A."/>
            <person name="Wilkins M.J."/>
            <person name="Karaoz U."/>
            <person name="Brodie E.L."/>
            <person name="Williams K.H."/>
            <person name="Hubbard S.S."/>
            <person name="Banfield J.F."/>
        </authorList>
    </citation>
    <scope>NUCLEOTIDE SEQUENCE [LARGE SCALE GENOMIC DNA]</scope>
    <source>
        <strain evidence="3">RBG_16_55_9</strain>
    </source>
</reference>
<proteinExistence type="predicted"/>
<sequence>MGSFIAGFKSAATQRINAMRNAPGLPRWQRNYYEHIIRNEDEWNEIRAYIAGNPLRWELDENHPNRKAEKKTDAKNAVGNPVDPSLQSPRVANT</sequence>
<gene>
    <name evidence="2" type="ORF">A2Z21_05625</name>
</gene>